<keyword evidence="4" id="KW-1185">Reference proteome</keyword>
<comment type="caution">
    <text evidence="3">The sequence shown here is derived from an EMBL/GenBank/DDBJ whole genome shotgun (WGS) entry which is preliminary data.</text>
</comment>
<sequence>MNTHLPSHLVVGNTISWTTSDGSVSSPRQPPHVGPIPVLDGQGTSRHMEEILPGTERYQSWLAIVGTVVAREMLGTTKNDGPYYMVDFPEGYSLYYRFTKYPQASGSKPRRDQYLWGAKNIVFRSPNEFTPHALWLMKGARADDPCQCIYCTDRVKPSQIDINKEFKLPGIRSHRDKHHYK</sequence>
<gene>
    <name evidence="3" type="ORF">CTheo_633</name>
</gene>
<dbReference type="EMBL" id="SSOP01000005">
    <property type="protein sequence ID" value="KAB5595869.1"/>
    <property type="molecule type" value="Genomic_DNA"/>
</dbReference>
<evidence type="ECO:0000259" key="2">
    <source>
        <dbReference type="Pfam" id="PF16761"/>
    </source>
</evidence>
<feature type="region of interest" description="Disordered" evidence="1">
    <location>
        <begin position="20"/>
        <end position="40"/>
    </location>
</feature>
<dbReference type="Proteomes" id="UP000383932">
    <property type="component" value="Unassembled WGS sequence"/>
</dbReference>
<name>A0A5N5QW70_9AGAM</name>
<dbReference type="OrthoDB" id="2421327at2759"/>
<accession>A0A5N5QW70</accession>
<organism evidence="3 4">
    <name type="scientific">Ceratobasidium theobromae</name>
    <dbReference type="NCBI Taxonomy" id="1582974"/>
    <lineage>
        <taxon>Eukaryota</taxon>
        <taxon>Fungi</taxon>
        <taxon>Dikarya</taxon>
        <taxon>Basidiomycota</taxon>
        <taxon>Agaricomycotina</taxon>
        <taxon>Agaricomycetes</taxon>
        <taxon>Cantharellales</taxon>
        <taxon>Ceratobasidiaceae</taxon>
        <taxon>Ceratobasidium</taxon>
    </lineage>
</organism>
<feature type="domain" description="Cryptic loci regulator 2 N-terminal" evidence="2">
    <location>
        <begin position="83"/>
        <end position="151"/>
    </location>
</feature>
<dbReference type="GO" id="GO:0033553">
    <property type="term" value="C:rDNA heterochromatin"/>
    <property type="evidence" value="ECO:0007669"/>
    <property type="project" value="TreeGrafter"/>
</dbReference>
<proteinExistence type="predicted"/>
<dbReference type="GO" id="GO:0031934">
    <property type="term" value="C:mating-type region heterochromatin"/>
    <property type="evidence" value="ECO:0007669"/>
    <property type="project" value="TreeGrafter"/>
</dbReference>
<protein>
    <recommendedName>
        <fullName evidence="2">Cryptic loci regulator 2 N-terminal domain-containing protein</fullName>
    </recommendedName>
</protein>
<dbReference type="PANTHER" id="PTHR38046:SF1">
    <property type="entry name" value="CRYPTIC LOCI REGULATOR 2"/>
    <property type="match status" value="1"/>
</dbReference>
<dbReference type="GO" id="GO:0030466">
    <property type="term" value="P:silent mating-type cassette heterochromatin formation"/>
    <property type="evidence" value="ECO:0007669"/>
    <property type="project" value="TreeGrafter"/>
</dbReference>
<dbReference type="PANTHER" id="PTHR38046">
    <property type="entry name" value="CRYPTIC LOCI REGULATOR 2"/>
    <property type="match status" value="1"/>
</dbReference>
<dbReference type="InterPro" id="IPR031915">
    <property type="entry name" value="Clr2_N"/>
</dbReference>
<evidence type="ECO:0000256" key="1">
    <source>
        <dbReference type="SAM" id="MobiDB-lite"/>
    </source>
</evidence>
<evidence type="ECO:0000313" key="4">
    <source>
        <dbReference type="Proteomes" id="UP000383932"/>
    </source>
</evidence>
<evidence type="ECO:0000313" key="3">
    <source>
        <dbReference type="EMBL" id="KAB5595869.1"/>
    </source>
</evidence>
<dbReference type="InterPro" id="IPR038986">
    <property type="entry name" value="Clr2"/>
</dbReference>
<dbReference type="AlphaFoldDB" id="A0A5N5QW70"/>
<reference evidence="3 4" key="1">
    <citation type="journal article" date="2019" name="Fungal Biol. Biotechnol.">
        <title>Draft genome sequence of fastidious pathogen Ceratobasidium theobromae, which causes vascular-streak dieback in Theobroma cacao.</title>
        <authorList>
            <person name="Ali S.S."/>
            <person name="Asman A."/>
            <person name="Shao J."/>
            <person name="Firmansyah A.P."/>
            <person name="Susilo A.W."/>
            <person name="Rosmana A."/>
            <person name="McMahon P."/>
            <person name="Junaid M."/>
            <person name="Guest D."/>
            <person name="Kheng T.Y."/>
            <person name="Meinhardt L.W."/>
            <person name="Bailey B.A."/>
        </authorList>
    </citation>
    <scope>NUCLEOTIDE SEQUENCE [LARGE SCALE GENOMIC DNA]</scope>
    <source>
        <strain evidence="3 4">CT2</strain>
    </source>
</reference>
<dbReference type="GO" id="GO:0070824">
    <property type="term" value="C:SHREC complex"/>
    <property type="evidence" value="ECO:0007669"/>
    <property type="project" value="InterPro"/>
</dbReference>
<dbReference type="Pfam" id="PF16761">
    <property type="entry name" value="Clr2_transil"/>
    <property type="match status" value="1"/>
</dbReference>